<comment type="caution">
    <text evidence="2">The sequence shown here is derived from an EMBL/GenBank/DDBJ whole genome shotgun (WGS) entry which is preliminary data.</text>
</comment>
<dbReference type="PANTHER" id="PTHR21530">
    <property type="entry name" value="PHEROMONE SHUTDOWN PROTEIN"/>
    <property type="match status" value="1"/>
</dbReference>
<dbReference type="PANTHER" id="PTHR21530:SF7">
    <property type="entry name" value="TRAB DOMAIN-CONTAINING PROTEIN"/>
    <property type="match status" value="1"/>
</dbReference>
<feature type="region of interest" description="Disordered" evidence="1">
    <location>
        <begin position="259"/>
        <end position="285"/>
    </location>
</feature>
<dbReference type="EMBL" id="JAJJMA010036347">
    <property type="protein sequence ID" value="MCL7024607.1"/>
    <property type="molecule type" value="Genomic_DNA"/>
</dbReference>
<dbReference type="Proteomes" id="UP001177140">
    <property type="component" value="Unassembled WGS sequence"/>
</dbReference>
<dbReference type="InterPro" id="IPR002816">
    <property type="entry name" value="TraB/PrgY/GumN_fam"/>
</dbReference>
<reference evidence="2" key="1">
    <citation type="submission" date="2022-03" db="EMBL/GenBank/DDBJ databases">
        <title>A functionally conserved STORR gene fusion in Papaver species that diverged 16.8 million years ago.</title>
        <authorList>
            <person name="Catania T."/>
        </authorList>
    </citation>
    <scope>NUCLEOTIDE SEQUENCE</scope>
    <source>
        <strain evidence="2">S-191538</strain>
    </source>
</reference>
<evidence type="ECO:0000313" key="3">
    <source>
        <dbReference type="Proteomes" id="UP001177140"/>
    </source>
</evidence>
<evidence type="ECO:0008006" key="4">
    <source>
        <dbReference type="Google" id="ProtNLM"/>
    </source>
</evidence>
<evidence type="ECO:0000313" key="2">
    <source>
        <dbReference type="EMBL" id="MCL7024607.1"/>
    </source>
</evidence>
<dbReference type="CDD" id="cd14726">
    <property type="entry name" value="TraB_PrgY-like"/>
    <property type="match status" value="1"/>
</dbReference>
<organism evidence="2 3">
    <name type="scientific">Papaver nudicaule</name>
    <name type="common">Iceland poppy</name>
    <dbReference type="NCBI Taxonomy" id="74823"/>
    <lineage>
        <taxon>Eukaryota</taxon>
        <taxon>Viridiplantae</taxon>
        <taxon>Streptophyta</taxon>
        <taxon>Embryophyta</taxon>
        <taxon>Tracheophyta</taxon>
        <taxon>Spermatophyta</taxon>
        <taxon>Magnoliopsida</taxon>
        <taxon>Ranunculales</taxon>
        <taxon>Papaveraceae</taxon>
        <taxon>Papaveroideae</taxon>
        <taxon>Papaver</taxon>
    </lineage>
</organism>
<evidence type="ECO:0000256" key="1">
    <source>
        <dbReference type="SAM" id="MobiDB-lite"/>
    </source>
</evidence>
<dbReference type="Pfam" id="PF01963">
    <property type="entry name" value="TraB_PrgY_gumN"/>
    <property type="match status" value="2"/>
</dbReference>
<accession>A0AA41RQ01</accession>
<gene>
    <name evidence="2" type="ORF">MKW94_002936</name>
</gene>
<proteinExistence type="predicted"/>
<name>A0AA41RQ01_PAPNU</name>
<dbReference type="InterPro" id="IPR046345">
    <property type="entry name" value="TraB_PrgY-like"/>
</dbReference>
<dbReference type="AlphaFoldDB" id="A0AA41RQ01"/>
<protein>
    <recommendedName>
        <fullName evidence="4">TraB domain-containing protein</fullName>
    </recommendedName>
</protein>
<keyword evidence="3" id="KW-1185">Reference proteome</keyword>
<sequence length="285" mass="32252">MSCVLNGSSISFPTSRPRFSGHASPYHGFRVSFPNSRARFSGHNNASPYHDIPGIPTDGKVVLLKNSKLKSKVYLVGTVHTSKQSAETVKKVINYIKPNVVAVELCEERATEIMKDNSEDIAMFALSCWYRKLQADGIFPGLEFKVAMEESSRMRARCVPIDEDQNVTLEKVSKVLTWELLLQSLLAKNEDRVEYTRSSVQEMNSLFKKHHPELFKAVIEDRDKFMFKNIRTFKKKAVAVVGMAHMDGIETLWKHAEMRDNKQPPERSGSNGKLPSHTLKHTSLA</sequence>